<gene>
    <name evidence="1" type="ORF">IZO911_LOCUS7617</name>
</gene>
<dbReference type="EMBL" id="CAJNOE010000050">
    <property type="protein sequence ID" value="CAF0813911.1"/>
    <property type="molecule type" value="Genomic_DNA"/>
</dbReference>
<accession>A0A813TKI3</accession>
<comment type="caution">
    <text evidence="1">The sequence shown here is derived from an EMBL/GenBank/DDBJ whole genome shotgun (WGS) entry which is preliminary data.</text>
</comment>
<reference evidence="1" key="1">
    <citation type="submission" date="2021-02" db="EMBL/GenBank/DDBJ databases">
        <authorList>
            <person name="Nowell W R."/>
        </authorList>
    </citation>
    <scope>NUCLEOTIDE SEQUENCE</scope>
</reference>
<evidence type="ECO:0000313" key="1">
    <source>
        <dbReference type="EMBL" id="CAF0813911.1"/>
    </source>
</evidence>
<sequence length="69" mass="7569">MDATPSTISTPVKQRRLIDQIINTTENTSTHSLTIENTTAGLKSSMITTPSGKRPLIKRAIPTPIRTHK</sequence>
<evidence type="ECO:0000313" key="2">
    <source>
        <dbReference type="Proteomes" id="UP000663860"/>
    </source>
</evidence>
<proteinExistence type="predicted"/>
<dbReference type="AlphaFoldDB" id="A0A813TKI3"/>
<organism evidence="1 2">
    <name type="scientific">Adineta steineri</name>
    <dbReference type="NCBI Taxonomy" id="433720"/>
    <lineage>
        <taxon>Eukaryota</taxon>
        <taxon>Metazoa</taxon>
        <taxon>Spiralia</taxon>
        <taxon>Gnathifera</taxon>
        <taxon>Rotifera</taxon>
        <taxon>Eurotatoria</taxon>
        <taxon>Bdelloidea</taxon>
        <taxon>Adinetida</taxon>
        <taxon>Adinetidae</taxon>
        <taxon>Adineta</taxon>
    </lineage>
</organism>
<protein>
    <submittedName>
        <fullName evidence="1">Uncharacterized protein</fullName>
    </submittedName>
</protein>
<dbReference type="Proteomes" id="UP000663860">
    <property type="component" value="Unassembled WGS sequence"/>
</dbReference>
<name>A0A813TKI3_9BILA</name>